<comment type="caution">
    <text evidence="1">The sequence shown here is derived from an EMBL/GenBank/DDBJ whole genome shotgun (WGS) entry which is preliminary data.</text>
</comment>
<name>A0A328C679_9DELT</name>
<dbReference type="RefSeq" id="WP_111731494.1">
    <property type="nucleotide sequence ID" value="NZ_QHKO01000017.1"/>
</dbReference>
<protein>
    <submittedName>
        <fullName evidence="1">Restriction endonuclease</fullName>
    </submittedName>
</protein>
<dbReference type="GO" id="GO:0009307">
    <property type="term" value="P:DNA restriction-modification system"/>
    <property type="evidence" value="ECO:0007669"/>
    <property type="project" value="InterPro"/>
</dbReference>
<dbReference type="InterPro" id="IPR007636">
    <property type="entry name" value="Restrct_endonuc_II_XhoI"/>
</dbReference>
<dbReference type="GO" id="GO:0003677">
    <property type="term" value="F:DNA binding"/>
    <property type="evidence" value="ECO:0007669"/>
    <property type="project" value="InterPro"/>
</dbReference>
<keyword evidence="2" id="KW-1185">Reference proteome</keyword>
<proteinExistence type="predicted"/>
<gene>
    <name evidence="1" type="ORF">DL240_19095</name>
</gene>
<keyword evidence="1" id="KW-0255">Endonuclease</keyword>
<dbReference type="AlphaFoldDB" id="A0A328C679"/>
<dbReference type="Proteomes" id="UP000249169">
    <property type="component" value="Unassembled WGS sequence"/>
</dbReference>
<accession>A0A328C679</accession>
<dbReference type="EMBL" id="QHKO01000017">
    <property type="protein sequence ID" value="RAL20014.1"/>
    <property type="molecule type" value="Genomic_DNA"/>
</dbReference>
<sequence>MTISILPANFDDRVRDAVRLFWATRATGSSSQGGTRGKVLSGKNLDGFIALVESIAAECGLPSESVFTRGRHNLQLPGYYRPSKNWDVLIVHEQRLIAVLEFKSQVGSFGNNFNNRTEEAIGSASDLWVSARQNNFLPSNHVDGPSNSTVDPRQPFLGYLMMLEECEDSTRPLTLRSAHYHFMPEFAGASYAERYRILCERLMEQQLYQAASLILSPQTEAGFGGHYRSLSVATSVRNLFSALAGTLLSAMEAGT</sequence>
<organism evidence="1 2">
    <name type="scientific">Lujinxingia litoralis</name>
    <dbReference type="NCBI Taxonomy" id="2211119"/>
    <lineage>
        <taxon>Bacteria</taxon>
        <taxon>Deltaproteobacteria</taxon>
        <taxon>Bradymonadales</taxon>
        <taxon>Lujinxingiaceae</taxon>
        <taxon>Lujinxingia</taxon>
    </lineage>
</organism>
<dbReference type="GO" id="GO:0009036">
    <property type="term" value="F:type II site-specific deoxyribonuclease activity"/>
    <property type="evidence" value="ECO:0007669"/>
    <property type="project" value="InterPro"/>
</dbReference>
<evidence type="ECO:0000313" key="1">
    <source>
        <dbReference type="EMBL" id="RAL20014.1"/>
    </source>
</evidence>
<reference evidence="1 2" key="1">
    <citation type="submission" date="2018-05" db="EMBL/GenBank/DDBJ databases">
        <title>Lujinxingia marina gen. nov. sp. nov., a new facultative anaerobic member of the class Deltaproteobacteria, and proposal of Lujinxingaceae fam. nov.</title>
        <authorList>
            <person name="Li C.-M."/>
        </authorList>
    </citation>
    <scope>NUCLEOTIDE SEQUENCE [LARGE SCALE GENOMIC DNA]</scope>
    <source>
        <strain evidence="1 2">B210</strain>
    </source>
</reference>
<dbReference type="Pfam" id="PF04555">
    <property type="entry name" value="XhoI"/>
    <property type="match status" value="1"/>
</dbReference>
<keyword evidence="1" id="KW-0378">Hydrolase</keyword>
<dbReference type="OrthoDB" id="3638769at2"/>
<evidence type="ECO:0000313" key="2">
    <source>
        <dbReference type="Proteomes" id="UP000249169"/>
    </source>
</evidence>
<keyword evidence="1" id="KW-0540">Nuclease</keyword>